<evidence type="ECO:0000313" key="2">
    <source>
        <dbReference type="EMBL" id="TKW51113.1"/>
    </source>
</evidence>
<organism evidence="2 3">
    <name type="scientific">Colletotrichum tanaceti</name>
    <dbReference type="NCBI Taxonomy" id="1306861"/>
    <lineage>
        <taxon>Eukaryota</taxon>
        <taxon>Fungi</taxon>
        <taxon>Dikarya</taxon>
        <taxon>Ascomycota</taxon>
        <taxon>Pezizomycotina</taxon>
        <taxon>Sordariomycetes</taxon>
        <taxon>Hypocreomycetidae</taxon>
        <taxon>Glomerellales</taxon>
        <taxon>Glomerellaceae</taxon>
        <taxon>Colletotrichum</taxon>
        <taxon>Colletotrichum destructivum species complex</taxon>
    </lineage>
</organism>
<gene>
    <name evidence="2" type="ORF">CTA1_12224</name>
</gene>
<evidence type="ECO:0000256" key="1">
    <source>
        <dbReference type="SAM" id="MobiDB-lite"/>
    </source>
</evidence>
<dbReference type="Proteomes" id="UP000310108">
    <property type="component" value="Unassembled WGS sequence"/>
</dbReference>
<proteinExistence type="predicted"/>
<feature type="compositionally biased region" description="Basic and acidic residues" evidence="1">
    <location>
        <begin position="365"/>
        <end position="375"/>
    </location>
</feature>
<sequence>MYAHWYQRPYGSVADFPQPQWRVGRRPLSVRERWIGGTRAATATTTHLFGLVAPELVPDLGVAELPGVPPQHRRPLLDGHPDLLAHRHETPRQVHVVLAQQPDRHHEVVNVVEDERLLADVRLLLLEERRGMVAPVPARVEVVRRDAGAKVRVRLVGVDEGVLAPVADHQAQAEQQQRAEEDKGGGAAVEAVQGAEDGVVAELPEGRLPGVAQLALAEEVARQVEPDEEEEAGDVAEEVEGVVALVADGGGQVVGPVALDVVVLDVVVEVGVPGVAHEGVGDVGEGGVEGPQEAAGLPGEDAAHVDVLVHHEGVGADVVELHGHVQRAVDVAETAEQQQGARHGGGQVEEQVGEHQDVGLVADDAARPGHVRQDDVPVEGGGDPGRQPSSPSAGARCLSSYRLMSSMRFWRTMVS</sequence>
<evidence type="ECO:0000313" key="3">
    <source>
        <dbReference type="Proteomes" id="UP000310108"/>
    </source>
</evidence>
<name>A0A4U6X7V0_9PEZI</name>
<feature type="region of interest" description="Disordered" evidence="1">
    <location>
        <begin position="365"/>
        <end position="395"/>
    </location>
</feature>
<protein>
    <submittedName>
        <fullName evidence="2">Uncharacterized protein</fullName>
    </submittedName>
</protein>
<dbReference type="AlphaFoldDB" id="A0A4U6X7V0"/>
<accession>A0A4U6X7V0</accession>
<keyword evidence="3" id="KW-1185">Reference proteome</keyword>
<reference evidence="2 3" key="1">
    <citation type="journal article" date="2019" name="PLoS ONE">
        <title>Comparative genome analysis indicates high evolutionary potential of pathogenicity genes in Colletotrichum tanaceti.</title>
        <authorList>
            <person name="Lelwala R.V."/>
            <person name="Korhonen P.K."/>
            <person name="Young N.D."/>
            <person name="Scott J.B."/>
            <person name="Ades P.A."/>
            <person name="Gasser R.B."/>
            <person name="Taylor P.W.J."/>
        </authorList>
    </citation>
    <scope>NUCLEOTIDE SEQUENCE [LARGE SCALE GENOMIC DNA]</scope>
    <source>
        <strain evidence="2">BRIP57314</strain>
    </source>
</reference>
<dbReference type="EMBL" id="PJEX01000334">
    <property type="protein sequence ID" value="TKW51113.1"/>
    <property type="molecule type" value="Genomic_DNA"/>
</dbReference>
<comment type="caution">
    <text evidence="2">The sequence shown here is derived from an EMBL/GenBank/DDBJ whole genome shotgun (WGS) entry which is preliminary data.</text>
</comment>